<feature type="transmembrane region" description="Helical" evidence="1">
    <location>
        <begin position="7"/>
        <end position="27"/>
    </location>
</feature>
<dbReference type="EMBL" id="CP016020">
    <property type="protein sequence ID" value="APH05847.1"/>
    <property type="molecule type" value="Genomic_DNA"/>
</dbReference>
<name>A0A1L3MU28_9BACI</name>
<protein>
    <submittedName>
        <fullName evidence="2">Uncharacterized protein</fullName>
    </submittedName>
</protein>
<dbReference type="AlphaFoldDB" id="A0A1L3MU28"/>
<reference evidence="2 3" key="1">
    <citation type="journal article" date="2016" name="Sci. Rep.">
        <title>Complete genome sequence and transcriptomic analysis of a novel marine strain Bacillus weihaiensis reveals the mechanism of brown algae degradation.</title>
        <authorList>
            <person name="Zhu Y."/>
            <person name="Chen P."/>
            <person name="Bao Y."/>
            <person name="Men Y."/>
            <person name="Zeng Y."/>
            <person name="Yang J."/>
            <person name="Sun J."/>
            <person name="Sun Y."/>
        </authorList>
    </citation>
    <scope>NUCLEOTIDE SEQUENCE [LARGE SCALE GENOMIC DNA]</scope>
    <source>
        <strain evidence="2 3">Alg07</strain>
    </source>
</reference>
<sequence>MKKLLSVKFIIAYVISLSVIIVSFYFYNNRFIEDDFPKYEEAILQNEEINEYINDVVFFRDEESVNKTEGFRFADYFVSSNPTADFENLDDIEKLNIMQTIIETVRDESSNNSVAGGDFDCGKKNICSFNTFVISGEKDGNRTYYQISNVDLNEEVNYSMEVSYDENGDYNPRNVSNEKENITTTNSESTDNTPSIEVVEHKGTIDGDYIYVTGAVKNNSEFAYSFVEVKVTYFDKDGNVLDTETSFVNSSDSLLPNERKSFEIMTQMVGQKYPKYKVEVVDFNTDY</sequence>
<dbReference type="InterPro" id="IPR047676">
    <property type="entry name" value="FxLYD_dom"/>
</dbReference>
<dbReference type="Proteomes" id="UP000181936">
    <property type="component" value="Chromosome"/>
</dbReference>
<keyword evidence="1" id="KW-0812">Transmembrane</keyword>
<dbReference type="RefSeq" id="WP_072580641.1">
    <property type="nucleotide sequence ID" value="NZ_CP016020.1"/>
</dbReference>
<gene>
    <name evidence="2" type="ORF">A9C19_14505</name>
</gene>
<evidence type="ECO:0000313" key="3">
    <source>
        <dbReference type="Proteomes" id="UP000181936"/>
    </source>
</evidence>
<keyword evidence="3" id="KW-1185">Reference proteome</keyword>
<dbReference type="OrthoDB" id="2068460at2"/>
<dbReference type="KEGG" id="bwh:A9C19_14505"/>
<keyword evidence="1" id="KW-1133">Transmembrane helix</keyword>
<proteinExistence type="predicted"/>
<keyword evidence="1" id="KW-0472">Membrane</keyword>
<evidence type="ECO:0000256" key="1">
    <source>
        <dbReference type="SAM" id="Phobius"/>
    </source>
</evidence>
<accession>A0A1L3MU28</accession>
<organism evidence="2 3">
    <name type="scientific">Bacillus weihaiensis</name>
    <dbReference type="NCBI Taxonomy" id="1547283"/>
    <lineage>
        <taxon>Bacteria</taxon>
        <taxon>Bacillati</taxon>
        <taxon>Bacillota</taxon>
        <taxon>Bacilli</taxon>
        <taxon>Bacillales</taxon>
        <taxon>Bacillaceae</taxon>
        <taxon>Bacillus</taxon>
    </lineage>
</organism>
<dbReference type="STRING" id="1547283.A9C19_14505"/>
<evidence type="ECO:0000313" key="2">
    <source>
        <dbReference type="EMBL" id="APH05847.1"/>
    </source>
</evidence>
<dbReference type="NCBIfam" id="NF038353">
    <property type="entry name" value="FxLYD_dom"/>
    <property type="match status" value="1"/>
</dbReference>